<dbReference type="OrthoDB" id="10262413at2759"/>
<dbReference type="AlphaFoldDB" id="A0A177CD78"/>
<dbReference type="STRING" id="1460663.A0A177CD78"/>
<evidence type="ECO:0000313" key="2">
    <source>
        <dbReference type="Proteomes" id="UP000077069"/>
    </source>
</evidence>
<dbReference type="EMBL" id="KV441553">
    <property type="protein sequence ID" value="OAG04650.1"/>
    <property type="molecule type" value="Genomic_DNA"/>
</dbReference>
<name>A0A177CD78_9PLEO</name>
<sequence length="134" mass="14505">MTSTDVGNIAITGAAGYMYRFQPKICPIGVRGLVKSTTPEVWPSTEAAAEGLRVPAELVEYLWNSGDDTRTAGMGSAPPIKWQPNWAKEKLLRHIDEEIDALLELGKAKNSLIASLFAAAKESSPRSLPFLDCS</sequence>
<proteinExistence type="predicted"/>
<reference evidence="1 2" key="1">
    <citation type="submission" date="2016-05" db="EMBL/GenBank/DDBJ databases">
        <title>Comparative analysis of secretome profiles of manganese(II)-oxidizing ascomycete fungi.</title>
        <authorList>
            <consortium name="DOE Joint Genome Institute"/>
            <person name="Zeiner C.A."/>
            <person name="Purvine S.O."/>
            <person name="Zink E.M."/>
            <person name="Wu S."/>
            <person name="Pasa-Tolic L."/>
            <person name="Chaput D.L."/>
            <person name="Haridas S."/>
            <person name="Grigoriev I.V."/>
            <person name="Santelli C.M."/>
            <person name="Hansel C.M."/>
        </authorList>
    </citation>
    <scope>NUCLEOTIDE SEQUENCE [LARGE SCALE GENOMIC DNA]</scope>
    <source>
        <strain evidence="1 2">AP3s5-JAC2a</strain>
    </source>
</reference>
<dbReference type="InParanoid" id="A0A177CD78"/>
<gene>
    <name evidence="1" type="ORF">CC84DRAFT_1176838</name>
</gene>
<dbReference type="RefSeq" id="XP_018035015.1">
    <property type="nucleotide sequence ID" value="XM_018180245.1"/>
</dbReference>
<keyword evidence="2" id="KW-1185">Reference proteome</keyword>
<dbReference type="GeneID" id="28763731"/>
<dbReference type="Proteomes" id="UP000077069">
    <property type="component" value="Unassembled WGS sequence"/>
</dbReference>
<evidence type="ECO:0000313" key="1">
    <source>
        <dbReference type="EMBL" id="OAG04650.1"/>
    </source>
</evidence>
<protein>
    <submittedName>
        <fullName evidence="1">Uncharacterized protein</fullName>
    </submittedName>
</protein>
<accession>A0A177CD78</accession>
<organism evidence="1 2">
    <name type="scientific">Paraphaeosphaeria sporulosa</name>
    <dbReference type="NCBI Taxonomy" id="1460663"/>
    <lineage>
        <taxon>Eukaryota</taxon>
        <taxon>Fungi</taxon>
        <taxon>Dikarya</taxon>
        <taxon>Ascomycota</taxon>
        <taxon>Pezizomycotina</taxon>
        <taxon>Dothideomycetes</taxon>
        <taxon>Pleosporomycetidae</taxon>
        <taxon>Pleosporales</taxon>
        <taxon>Massarineae</taxon>
        <taxon>Didymosphaeriaceae</taxon>
        <taxon>Paraphaeosphaeria</taxon>
    </lineage>
</organism>